<comment type="similarity">
    <text evidence="1">Belongs to the SEN15 family.</text>
</comment>
<dbReference type="InterPro" id="IPR036167">
    <property type="entry name" value="tRNA_intron_Endo_cat-like_sf"/>
</dbReference>
<comment type="caution">
    <text evidence="4">The sequence shown here is derived from an EMBL/GenBank/DDBJ whole genome shotgun (WGS) entry which is preliminary data.</text>
</comment>
<evidence type="ECO:0000313" key="4">
    <source>
        <dbReference type="EMBL" id="ORX53860.1"/>
    </source>
</evidence>
<reference evidence="4 5" key="1">
    <citation type="submission" date="2016-08" db="EMBL/GenBank/DDBJ databases">
        <title>Genomes of anaerobic fungi encode conserved fungal cellulosomes for biomass hydrolysis.</title>
        <authorList>
            <consortium name="DOE Joint Genome Institute"/>
            <person name="Haitjema C.H."/>
            <person name="Gilmore S.P."/>
            <person name="Henske J.K."/>
            <person name="Solomon K.V."/>
            <person name="De Groot R."/>
            <person name="Kuo A."/>
            <person name="Mondo S.J."/>
            <person name="Salamov A.A."/>
            <person name="Labutti K."/>
            <person name="Zhao Z."/>
            <person name="Chiniquy J."/>
            <person name="Barry K."/>
            <person name="Brewer H.M."/>
            <person name="Purvine S.O."/>
            <person name="Wright A.T."/>
            <person name="Boxma B."/>
            <person name="Van Alen T."/>
            <person name="Hackstein J.H."/>
            <person name="Baker S.E."/>
            <person name="Grigoriev I.V."/>
            <person name="O'Malley M.A."/>
        </authorList>
    </citation>
    <scope>NUCLEOTIDE SEQUENCE [LARGE SCALE GENOMIC DNA]</scope>
    <source>
        <strain evidence="5">finn</strain>
    </source>
</reference>
<keyword evidence="5" id="KW-1185">Reference proteome</keyword>
<dbReference type="OrthoDB" id="10002170at2759"/>
<reference evidence="4 5" key="2">
    <citation type="submission" date="2016-08" db="EMBL/GenBank/DDBJ databases">
        <title>Pervasive Adenine N6-methylation of Active Genes in Fungi.</title>
        <authorList>
            <consortium name="DOE Joint Genome Institute"/>
            <person name="Mondo S.J."/>
            <person name="Dannebaum R.O."/>
            <person name="Kuo R.C."/>
            <person name="Labutti K."/>
            <person name="Haridas S."/>
            <person name="Kuo A."/>
            <person name="Salamov A."/>
            <person name="Ahrendt S.R."/>
            <person name="Lipzen A."/>
            <person name="Sullivan W."/>
            <person name="Andreopoulos W.B."/>
            <person name="Clum A."/>
            <person name="Lindquist E."/>
            <person name="Daum C."/>
            <person name="Ramamoorthy G.K."/>
            <person name="Gryganskyi A."/>
            <person name="Culley D."/>
            <person name="Magnuson J.K."/>
            <person name="James T.Y."/>
            <person name="O'Malley M.A."/>
            <person name="Stajich J.E."/>
            <person name="Spatafora J.W."/>
            <person name="Visel A."/>
            <person name="Grigoriev I.V."/>
        </authorList>
    </citation>
    <scope>NUCLEOTIDE SEQUENCE [LARGE SCALE GENOMIC DNA]</scope>
    <source>
        <strain evidence="5">finn</strain>
    </source>
</reference>
<dbReference type="SUPFAM" id="SSF53032">
    <property type="entry name" value="tRNA-intron endonuclease catalytic domain-like"/>
    <property type="match status" value="1"/>
</dbReference>
<sequence length="123" mass="14321">MEKNPMYSNVKEYCEKYPLKSYNIFQTYLDLCLVKKYEIKNFIDVKELKTIAFEVKNPKENENSIVIPMGINETWSIETLNKTFVELKDISSIIYAILSSDSSIVYYRVSKGMVPPSKLNNTI</sequence>
<feature type="domain" description="tRNA-splicing endonuclease subunit Sen15" evidence="3">
    <location>
        <begin position="26"/>
        <end position="118"/>
    </location>
</feature>
<dbReference type="PANTHER" id="PTHR28582:SF1">
    <property type="entry name" value="TRNA-SPLICING ENDONUCLEASE SUBUNIT SEN15"/>
    <property type="match status" value="1"/>
</dbReference>
<dbReference type="PANTHER" id="PTHR28582">
    <property type="entry name" value="TRNA-SPLICING ENDONUCLEASE SUBUNIT SEN15"/>
    <property type="match status" value="1"/>
</dbReference>
<proteinExistence type="inferred from homology"/>
<dbReference type="Proteomes" id="UP000193719">
    <property type="component" value="Unassembled WGS sequence"/>
</dbReference>
<dbReference type="GO" id="GO:0005634">
    <property type="term" value="C:nucleus"/>
    <property type="evidence" value="ECO:0007669"/>
    <property type="project" value="UniProtKB-ARBA"/>
</dbReference>
<evidence type="ECO:0000256" key="1">
    <source>
        <dbReference type="ARBA" id="ARBA00006091"/>
    </source>
</evidence>
<dbReference type="Gene3D" id="3.40.1350.10">
    <property type="match status" value="1"/>
</dbReference>
<dbReference type="Pfam" id="PF09631">
    <property type="entry name" value="Sen15"/>
    <property type="match status" value="1"/>
</dbReference>
<dbReference type="InterPro" id="IPR018593">
    <property type="entry name" value="tRNA-endonuc_su_Sen15"/>
</dbReference>
<dbReference type="GO" id="GO:0003676">
    <property type="term" value="F:nucleic acid binding"/>
    <property type="evidence" value="ECO:0007669"/>
    <property type="project" value="InterPro"/>
</dbReference>
<dbReference type="GO" id="GO:0006388">
    <property type="term" value="P:tRNA splicing, via endonucleolytic cleavage and ligation"/>
    <property type="evidence" value="ECO:0007669"/>
    <property type="project" value="InterPro"/>
</dbReference>
<dbReference type="EMBL" id="MCFH01000012">
    <property type="protein sequence ID" value="ORX53860.1"/>
    <property type="molecule type" value="Genomic_DNA"/>
</dbReference>
<evidence type="ECO:0000259" key="3">
    <source>
        <dbReference type="Pfam" id="PF09631"/>
    </source>
</evidence>
<accession>A0A1Y1VEX0</accession>
<keyword evidence="2" id="KW-0819">tRNA processing</keyword>
<evidence type="ECO:0000313" key="5">
    <source>
        <dbReference type="Proteomes" id="UP000193719"/>
    </source>
</evidence>
<dbReference type="STRING" id="1754191.A0A1Y1VEX0"/>
<protein>
    <recommendedName>
        <fullName evidence="3">tRNA-splicing endonuclease subunit Sen15 domain-containing protein</fullName>
    </recommendedName>
</protein>
<dbReference type="InterPro" id="IPR011856">
    <property type="entry name" value="tRNA_endonuc-like_dom_sf"/>
</dbReference>
<organism evidence="4 5">
    <name type="scientific">Piromyces finnis</name>
    <dbReference type="NCBI Taxonomy" id="1754191"/>
    <lineage>
        <taxon>Eukaryota</taxon>
        <taxon>Fungi</taxon>
        <taxon>Fungi incertae sedis</taxon>
        <taxon>Chytridiomycota</taxon>
        <taxon>Chytridiomycota incertae sedis</taxon>
        <taxon>Neocallimastigomycetes</taxon>
        <taxon>Neocallimastigales</taxon>
        <taxon>Neocallimastigaceae</taxon>
        <taxon>Piromyces</taxon>
    </lineage>
</organism>
<gene>
    <name evidence="4" type="ORF">BCR36DRAFT_348891</name>
</gene>
<evidence type="ECO:0000256" key="2">
    <source>
        <dbReference type="ARBA" id="ARBA00022694"/>
    </source>
</evidence>
<dbReference type="AlphaFoldDB" id="A0A1Y1VEX0"/>
<name>A0A1Y1VEX0_9FUNG</name>